<dbReference type="Proteomes" id="UP000198358">
    <property type="component" value="Unassembled WGS sequence"/>
</dbReference>
<sequence length="38" mass="4145">MLWCKPLNDKYGLALIFAVGSGGHFSGTAHFLRRGHSV</sequence>
<reference evidence="2 3" key="1">
    <citation type="submission" date="2017-04" db="EMBL/GenBank/DDBJ databases">
        <title>Shigella flexneri 2a str. 301 Sequencing.</title>
        <authorList>
            <person name="Zhu Z."/>
        </authorList>
    </citation>
    <scope>NUCLEOTIDE SEQUENCE [LARGE SCALE GENOMIC DNA]</scope>
    <source>
        <strain evidence="2 3">301</strain>
    </source>
</reference>
<proteinExistence type="predicted"/>
<dbReference type="AlphaFoldDB" id="A0AB36PHR4"/>
<comment type="caution">
    <text evidence="2">The sequence shown here is derived from an EMBL/GenBank/DDBJ whole genome shotgun (WGS) entry which is preliminary data.</text>
</comment>
<keyword evidence="1" id="KW-1133">Transmembrane helix</keyword>
<keyword evidence="1" id="KW-0472">Membrane</keyword>
<name>A0AB36PHR4_SHIFL</name>
<evidence type="ECO:0000313" key="2">
    <source>
        <dbReference type="EMBL" id="OXB29048.1"/>
    </source>
</evidence>
<gene>
    <name evidence="2" type="ORF">SF301_1217</name>
</gene>
<dbReference type="EMBL" id="NEDR01000001">
    <property type="protein sequence ID" value="OXB29048.1"/>
    <property type="molecule type" value="Genomic_DNA"/>
</dbReference>
<keyword evidence="1" id="KW-0812">Transmembrane</keyword>
<evidence type="ECO:0000313" key="3">
    <source>
        <dbReference type="Proteomes" id="UP000198358"/>
    </source>
</evidence>
<accession>A0AB36PHR4</accession>
<evidence type="ECO:0000256" key="1">
    <source>
        <dbReference type="SAM" id="Phobius"/>
    </source>
</evidence>
<organism evidence="2 3">
    <name type="scientific">Shigella flexneri 2a str. 301</name>
    <dbReference type="NCBI Taxonomy" id="198214"/>
    <lineage>
        <taxon>Bacteria</taxon>
        <taxon>Pseudomonadati</taxon>
        <taxon>Pseudomonadota</taxon>
        <taxon>Gammaproteobacteria</taxon>
        <taxon>Enterobacterales</taxon>
        <taxon>Enterobacteriaceae</taxon>
        <taxon>Shigella</taxon>
    </lineage>
</organism>
<protein>
    <submittedName>
        <fullName evidence="2">Uncharacterized protein</fullName>
    </submittedName>
</protein>
<feature type="transmembrane region" description="Helical" evidence="1">
    <location>
        <begin position="12"/>
        <end position="32"/>
    </location>
</feature>